<keyword evidence="2" id="KW-1185">Reference proteome</keyword>
<dbReference type="AlphaFoldDB" id="A0A223NZE8"/>
<dbReference type="EMBL" id="CP022743">
    <property type="protein sequence ID" value="ASU35232.1"/>
    <property type="molecule type" value="Genomic_DNA"/>
</dbReference>
<name>A0A223NZE8_9SPHI</name>
<evidence type="ECO:0000313" key="1">
    <source>
        <dbReference type="EMBL" id="ASU35232.1"/>
    </source>
</evidence>
<reference evidence="1 2" key="1">
    <citation type="submission" date="2017-08" db="EMBL/GenBank/DDBJ databases">
        <title>Complete genome sequence of Mucilaginibacter sp. strain BJC16-A31.</title>
        <authorList>
            <consortium name="Henan University of Science and Technology"/>
            <person name="You X."/>
        </authorList>
    </citation>
    <scope>NUCLEOTIDE SEQUENCE [LARGE SCALE GENOMIC DNA]</scope>
    <source>
        <strain evidence="1 2">BJC16-A31</strain>
    </source>
</reference>
<protein>
    <submittedName>
        <fullName evidence="1">Uncharacterized protein</fullName>
    </submittedName>
</protein>
<accession>A0A223NZE8</accession>
<dbReference type="Proteomes" id="UP000215002">
    <property type="component" value="Chromosome"/>
</dbReference>
<organism evidence="1 2">
    <name type="scientific">Mucilaginibacter xinganensis</name>
    <dbReference type="NCBI Taxonomy" id="1234841"/>
    <lineage>
        <taxon>Bacteria</taxon>
        <taxon>Pseudomonadati</taxon>
        <taxon>Bacteroidota</taxon>
        <taxon>Sphingobacteriia</taxon>
        <taxon>Sphingobacteriales</taxon>
        <taxon>Sphingobacteriaceae</taxon>
        <taxon>Mucilaginibacter</taxon>
    </lineage>
</organism>
<evidence type="ECO:0000313" key="2">
    <source>
        <dbReference type="Proteomes" id="UP000215002"/>
    </source>
</evidence>
<proteinExistence type="predicted"/>
<gene>
    <name evidence="1" type="ORF">MuYL_3347</name>
</gene>
<sequence>MCLLFYALVGVVTNKLDEDFAFENQQHAEYSNCHTTT</sequence>
<dbReference type="KEGG" id="muc:MuYL_3347"/>